<evidence type="ECO:0000256" key="2">
    <source>
        <dbReference type="SAM" id="MobiDB-lite"/>
    </source>
</evidence>
<gene>
    <name evidence="4" type="ORF">VHEMI03252</name>
</gene>
<dbReference type="Proteomes" id="UP000039046">
    <property type="component" value="Unassembled WGS sequence"/>
</dbReference>
<evidence type="ECO:0000259" key="3">
    <source>
        <dbReference type="PROSITE" id="PS50048"/>
    </source>
</evidence>
<evidence type="ECO:0000256" key="1">
    <source>
        <dbReference type="ARBA" id="ARBA00023242"/>
    </source>
</evidence>
<dbReference type="PANTHER" id="PTHR38791">
    <property type="entry name" value="ZN(II)2CYS6 TRANSCRIPTION FACTOR (EUROFUNG)-RELATED-RELATED"/>
    <property type="match status" value="1"/>
</dbReference>
<feature type="domain" description="Zn(2)-C6 fungal-type" evidence="3">
    <location>
        <begin position="10"/>
        <end position="38"/>
    </location>
</feature>
<dbReference type="STRING" id="1531966.A0A0A1TAC1"/>
<name>A0A0A1TAC1_9HYPO</name>
<dbReference type="OrthoDB" id="2991872at2759"/>
<accession>A0A0A1TAC1</accession>
<feature type="region of interest" description="Disordered" evidence="2">
    <location>
        <begin position="55"/>
        <end position="113"/>
    </location>
</feature>
<dbReference type="InterPro" id="IPR036864">
    <property type="entry name" value="Zn2-C6_fun-type_DNA-bd_sf"/>
</dbReference>
<evidence type="ECO:0000313" key="4">
    <source>
        <dbReference type="EMBL" id="CEJ83763.1"/>
    </source>
</evidence>
<keyword evidence="5" id="KW-1185">Reference proteome</keyword>
<dbReference type="InterPro" id="IPR053175">
    <property type="entry name" value="DHMBA_Reg_Transcription_Factor"/>
</dbReference>
<dbReference type="EMBL" id="CDHN01000002">
    <property type="protein sequence ID" value="CEJ83763.1"/>
    <property type="molecule type" value="Genomic_DNA"/>
</dbReference>
<dbReference type="GO" id="GO:0000981">
    <property type="term" value="F:DNA-binding transcription factor activity, RNA polymerase II-specific"/>
    <property type="evidence" value="ECO:0007669"/>
    <property type="project" value="InterPro"/>
</dbReference>
<dbReference type="AlphaFoldDB" id="A0A0A1TAC1"/>
<organism evidence="4 5">
    <name type="scientific">[Torrubiella] hemipterigena</name>
    <dbReference type="NCBI Taxonomy" id="1531966"/>
    <lineage>
        <taxon>Eukaryota</taxon>
        <taxon>Fungi</taxon>
        <taxon>Dikarya</taxon>
        <taxon>Ascomycota</taxon>
        <taxon>Pezizomycotina</taxon>
        <taxon>Sordariomycetes</taxon>
        <taxon>Hypocreomycetidae</taxon>
        <taxon>Hypocreales</taxon>
        <taxon>Clavicipitaceae</taxon>
        <taxon>Clavicipitaceae incertae sedis</taxon>
        <taxon>'Torrubiella' clade</taxon>
    </lineage>
</organism>
<dbReference type="Pfam" id="PF00172">
    <property type="entry name" value="Zn_clus"/>
    <property type="match status" value="1"/>
</dbReference>
<dbReference type="InterPro" id="IPR021858">
    <property type="entry name" value="Fun_TF"/>
</dbReference>
<proteinExistence type="predicted"/>
<keyword evidence="1" id="KW-0539">Nucleus</keyword>
<protein>
    <recommendedName>
        <fullName evidence="3">Zn(2)-C6 fungal-type domain-containing protein</fullName>
    </recommendedName>
</protein>
<dbReference type="Pfam" id="PF11951">
    <property type="entry name" value="Fungal_trans_2"/>
    <property type="match status" value="1"/>
</dbReference>
<dbReference type="CDD" id="cd00067">
    <property type="entry name" value="GAL4"/>
    <property type="match status" value="1"/>
</dbReference>
<dbReference type="PROSITE" id="PS50048">
    <property type="entry name" value="ZN2_CY6_FUNGAL_2"/>
    <property type="match status" value="1"/>
</dbReference>
<feature type="compositionally biased region" description="Low complexity" evidence="2">
    <location>
        <begin position="63"/>
        <end position="74"/>
    </location>
</feature>
<dbReference type="Gene3D" id="4.10.240.10">
    <property type="entry name" value="Zn(2)-C6 fungal-type DNA-binding domain"/>
    <property type="match status" value="1"/>
</dbReference>
<dbReference type="SUPFAM" id="SSF57701">
    <property type="entry name" value="Zn2/Cys6 DNA-binding domain"/>
    <property type="match status" value="1"/>
</dbReference>
<dbReference type="InterPro" id="IPR001138">
    <property type="entry name" value="Zn2Cys6_DnaBD"/>
</dbReference>
<evidence type="ECO:0000313" key="5">
    <source>
        <dbReference type="Proteomes" id="UP000039046"/>
    </source>
</evidence>
<reference evidence="4 5" key="1">
    <citation type="journal article" date="2015" name="Genome Announc.">
        <title>Draft Genome Sequence and Gene Annotation of the Entomopathogenic Fungus Verticillium hemipterigenum.</title>
        <authorList>
            <person name="Horn F."/>
            <person name="Habel A."/>
            <person name="Scharf D.H."/>
            <person name="Dworschak J."/>
            <person name="Brakhage A.A."/>
            <person name="Guthke R."/>
            <person name="Hertweck C."/>
            <person name="Linde J."/>
        </authorList>
    </citation>
    <scope>NUCLEOTIDE SEQUENCE [LARGE SCALE GENOMIC DNA]</scope>
</reference>
<dbReference type="GO" id="GO:0008270">
    <property type="term" value="F:zinc ion binding"/>
    <property type="evidence" value="ECO:0007669"/>
    <property type="project" value="InterPro"/>
</dbReference>
<sequence>MVYCGKPSPNCGNCRARKRRCDKAVPSCGQCVRMGQVCPGYRNPTDLLFRNETTRIVQRVRTSDPTTPPTSTSTARDDSPTPSPPTHQVEWTRNSHSPPTSTPFQMPTNHINTYSPAAPPAGLAHLGLNYFAANFAYIGPQSGASLVYLRYAVDELHSRSRGVTVMAPAINAVGLAALANITGNRMIMRSARSYYVTALQTTNEALRDPKRFKDDATIVSILLLGFFESMTCIGSDSFQAWARHIDGATSLLLQRGISQFETQVGQHIFQEVCSYLLTSCSRLRQHFPESILNLRKQASEHFSADEPSWMLSTLYIEIIGLFNKVDVSRTDSFLDDTWEAYLKRAMELDDALVALFHSLSETWNYTVHVDASADPDVAYKGRWHDFSDMWVGRYLNSMRSCRMFIGLTIHSLIHREWAIREPEKEINGMLYGALSASTTQNMTMMRDDMLASTALMMGYVRNGQLYSTSSLEIPSGRARGAGTDKLSMAMGCYFIFWHLYVAGSLSINPPEVRRWAAARLRVIRRIAGIQKTTILAQAIDAGITIGFHLTDERLDDVCSPEASH</sequence>
<dbReference type="SMART" id="SM00066">
    <property type="entry name" value="GAL4"/>
    <property type="match status" value="1"/>
</dbReference>
<dbReference type="HOGENOM" id="CLU_013866_5_1_1"/>
<feature type="compositionally biased region" description="Polar residues" evidence="2">
    <location>
        <begin position="89"/>
        <end position="113"/>
    </location>
</feature>